<sequence>MVSANGSNGAHTNGSTNAPAQGRLAGKVALVTGAGMGIGEAIAHKLALEGASLLIADFNGDAGKKVTASLQSSGTPAEFVQADVTKREDWDRVVEAAKQAFGRVDILVNNAGTAYEAQSSLTVAEKDFDRVYAVNVKSIFHSVQAVFPLMISHGGGSVVNISSIAALRPRGKLVWYNSSKAAVSNATKALAHEFGPDGIRVNAVCPVLVPTQLANSFVPTFENTPEGRAKAAQLFQIPLGRLTTTEDVANMVCWLAGEESSFITGTDNNVDGGRSI</sequence>
<dbReference type="PANTHER" id="PTHR43639">
    <property type="entry name" value="OXIDOREDUCTASE, SHORT-CHAIN DEHYDROGENASE/REDUCTASE FAMILY (AFU_ORTHOLOGUE AFUA_5G02870)"/>
    <property type="match status" value="1"/>
</dbReference>
<proteinExistence type="inferred from homology"/>
<dbReference type="NCBIfam" id="NF005559">
    <property type="entry name" value="PRK07231.1"/>
    <property type="match status" value="1"/>
</dbReference>
<dbReference type="EMBL" id="MU854003">
    <property type="protein sequence ID" value="KAK3934330.1"/>
    <property type="molecule type" value="Genomic_DNA"/>
</dbReference>
<evidence type="ECO:0000313" key="5">
    <source>
        <dbReference type="Proteomes" id="UP001303473"/>
    </source>
</evidence>
<dbReference type="InterPro" id="IPR036291">
    <property type="entry name" value="NAD(P)-bd_dom_sf"/>
</dbReference>
<dbReference type="PRINTS" id="PR00080">
    <property type="entry name" value="SDRFAMILY"/>
</dbReference>
<evidence type="ECO:0000256" key="3">
    <source>
        <dbReference type="ARBA" id="ARBA00023002"/>
    </source>
</evidence>
<keyword evidence="2" id="KW-0521">NADP</keyword>
<keyword evidence="3" id="KW-0560">Oxidoreductase</keyword>
<dbReference type="GO" id="GO:0016491">
    <property type="term" value="F:oxidoreductase activity"/>
    <property type="evidence" value="ECO:0007669"/>
    <property type="project" value="UniProtKB-KW"/>
</dbReference>
<dbReference type="PANTHER" id="PTHR43639:SF1">
    <property type="entry name" value="SHORT-CHAIN DEHYDROGENASE_REDUCTASE FAMILY PROTEIN"/>
    <property type="match status" value="1"/>
</dbReference>
<evidence type="ECO:0000256" key="1">
    <source>
        <dbReference type="ARBA" id="ARBA00006484"/>
    </source>
</evidence>
<evidence type="ECO:0000313" key="4">
    <source>
        <dbReference type="EMBL" id="KAK3934330.1"/>
    </source>
</evidence>
<dbReference type="FunFam" id="3.40.50.720:FF:000084">
    <property type="entry name" value="Short-chain dehydrogenase reductase"/>
    <property type="match status" value="1"/>
</dbReference>
<evidence type="ECO:0000256" key="2">
    <source>
        <dbReference type="ARBA" id="ARBA00022857"/>
    </source>
</evidence>
<comment type="caution">
    <text evidence="4">The sequence shown here is derived from an EMBL/GenBank/DDBJ whole genome shotgun (WGS) entry which is preliminary data.</text>
</comment>
<name>A0AAN6MVP8_9PEZI</name>
<keyword evidence="5" id="KW-1185">Reference proteome</keyword>
<dbReference type="Proteomes" id="UP001303473">
    <property type="component" value="Unassembled WGS sequence"/>
</dbReference>
<organism evidence="4 5">
    <name type="scientific">Diplogelasinospora grovesii</name>
    <dbReference type="NCBI Taxonomy" id="303347"/>
    <lineage>
        <taxon>Eukaryota</taxon>
        <taxon>Fungi</taxon>
        <taxon>Dikarya</taxon>
        <taxon>Ascomycota</taxon>
        <taxon>Pezizomycotina</taxon>
        <taxon>Sordariomycetes</taxon>
        <taxon>Sordariomycetidae</taxon>
        <taxon>Sordariales</taxon>
        <taxon>Diplogelasinosporaceae</taxon>
        <taxon>Diplogelasinospora</taxon>
    </lineage>
</organism>
<reference evidence="5" key="1">
    <citation type="journal article" date="2023" name="Mol. Phylogenet. Evol.">
        <title>Genome-scale phylogeny and comparative genomics of the fungal order Sordariales.</title>
        <authorList>
            <person name="Hensen N."/>
            <person name="Bonometti L."/>
            <person name="Westerberg I."/>
            <person name="Brannstrom I.O."/>
            <person name="Guillou S."/>
            <person name="Cros-Aarteil S."/>
            <person name="Calhoun S."/>
            <person name="Haridas S."/>
            <person name="Kuo A."/>
            <person name="Mondo S."/>
            <person name="Pangilinan J."/>
            <person name="Riley R."/>
            <person name="LaButti K."/>
            <person name="Andreopoulos B."/>
            <person name="Lipzen A."/>
            <person name="Chen C."/>
            <person name="Yan M."/>
            <person name="Daum C."/>
            <person name="Ng V."/>
            <person name="Clum A."/>
            <person name="Steindorff A."/>
            <person name="Ohm R.A."/>
            <person name="Martin F."/>
            <person name="Silar P."/>
            <person name="Natvig D.O."/>
            <person name="Lalanne C."/>
            <person name="Gautier V."/>
            <person name="Ament-Velasquez S.L."/>
            <person name="Kruys A."/>
            <person name="Hutchinson M.I."/>
            <person name="Powell A.J."/>
            <person name="Barry K."/>
            <person name="Miller A.N."/>
            <person name="Grigoriev I.V."/>
            <person name="Debuchy R."/>
            <person name="Gladieux P."/>
            <person name="Hiltunen Thoren M."/>
            <person name="Johannesson H."/>
        </authorList>
    </citation>
    <scope>NUCLEOTIDE SEQUENCE [LARGE SCALE GENOMIC DNA]</scope>
    <source>
        <strain evidence="5">CBS 340.73</strain>
    </source>
</reference>
<dbReference type="PRINTS" id="PR00081">
    <property type="entry name" value="GDHRDH"/>
</dbReference>
<protein>
    <submittedName>
        <fullName evidence="4">Toluenesulfonate zinc-independent alcohol dehydrogenase</fullName>
    </submittedName>
</protein>
<dbReference type="AlphaFoldDB" id="A0AAN6MVP8"/>
<dbReference type="Pfam" id="PF13561">
    <property type="entry name" value="adh_short_C2"/>
    <property type="match status" value="1"/>
</dbReference>
<dbReference type="SUPFAM" id="SSF51735">
    <property type="entry name" value="NAD(P)-binding Rossmann-fold domains"/>
    <property type="match status" value="1"/>
</dbReference>
<dbReference type="Gene3D" id="3.40.50.720">
    <property type="entry name" value="NAD(P)-binding Rossmann-like Domain"/>
    <property type="match status" value="1"/>
</dbReference>
<gene>
    <name evidence="4" type="ORF">QBC46DRAFT_83128</name>
</gene>
<comment type="similarity">
    <text evidence="1">Belongs to the short-chain dehydrogenases/reductases (SDR) family.</text>
</comment>
<accession>A0AAN6MVP8</accession>
<dbReference type="InterPro" id="IPR002347">
    <property type="entry name" value="SDR_fam"/>
</dbReference>